<keyword evidence="3" id="KW-1185">Reference proteome</keyword>
<dbReference type="EMBL" id="ML178862">
    <property type="protein sequence ID" value="TFK96361.1"/>
    <property type="molecule type" value="Genomic_DNA"/>
</dbReference>
<evidence type="ECO:0000313" key="2">
    <source>
        <dbReference type="EMBL" id="TFK96361.1"/>
    </source>
</evidence>
<dbReference type="Proteomes" id="UP000305067">
    <property type="component" value="Unassembled WGS sequence"/>
</dbReference>
<protein>
    <submittedName>
        <fullName evidence="2">Uncharacterized protein</fullName>
    </submittedName>
</protein>
<feature type="compositionally biased region" description="Polar residues" evidence="1">
    <location>
        <begin position="92"/>
        <end position="106"/>
    </location>
</feature>
<organism evidence="2 3">
    <name type="scientific">Pterulicium gracile</name>
    <dbReference type="NCBI Taxonomy" id="1884261"/>
    <lineage>
        <taxon>Eukaryota</taxon>
        <taxon>Fungi</taxon>
        <taxon>Dikarya</taxon>
        <taxon>Basidiomycota</taxon>
        <taxon>Agaricomycotina</taxon>
        <taxon>Agaricomycetes</taxon>
        <taxon>Agaricomycetidae</taxon>
        <taxon>Agaricales</taxon>
        <taxon>Pleurotineae</taxon>
        <taxon>Pterulaceae</taxon>
        <taxon>Pterulicium</taxon>
    </lineage>
</organism>
<feature type="compositionally biased region" description="Polar residues" evidence="1">
    <location>
        <begin position="252"/>
        <end position="267"/>
    </location>
</feature>
<accession>A0A5C3Q3G9</accession>
<dbReference type="AlphaFoldDB" id="A0A5C3Q3G9"/>
<feature type="region of interest" description="Disordered" evidence="1">
    <location>
        <begin position="78"/>
        <end position="122"/>
    </location>
</feature>
<reference evidence="2 3" key="1">
    <citation type="journal article" date="2019" name="Nat. Ecol. Evol.">
        <title>Megaphylogeny resolves global patterns of mushroom evolution.</title>
        <authorList>
            <person name="Varga T."/>
            <person name="Krizsan K."/>
            <person name="Foldi C."/>
            <person name="Dima B."/>
            <person name="Sanchez-Garcia M."/>
            <person name="Sanchez-Ramirez S."/>
            <person name="Szollosi G.J."/>
            <person name="Szarkandi J.G."/>
            <person name="Papp V."/>
            <person name="Albert L."/>
            <person name="Andreopoulos W."/>
            <person name="Angelini C."/>
            <person name="Antonin V."/>
            <person name="Barry K.W."/>
            <person name="Bougher N.L."/>
            <person name="Buchanan P."/>
            <person name="Buyck B."/>
            <person name="Bense V."/>
            <person name="Catcheside P."/>
            <person name="Chovatia M."/>
            <person name="Cooper J."/>
            <person name="Damon W."/>
            <person name="Desjardin D."/>
            <person name="Finy P."/>
            <person name="Geml J."/>
            <person name="Haridas S."/>
            <person name="Hughes K."/>
            <person name="Justo A."/>
            <person name="Karasinski D."/>
            <person name="Kautmanova I."/>
            <person name="Kiss B."/>
            <person name="Kocsube S."/>
            <person name="Kotiranta H."/>
            <person name="LaButti K.M."/>
            <person name="Lechner B.E."/>
            <person name="Liimatainen K."/>
            <person name="Lipzen A."/>
            <person name="Lukacs Z."/>
            <person name="Mihaltcheva S."/>
            <person name="Morgado L.N."/>
            <person name="Niskanen T."/>
            <person name="Noordeloos M.E."/>
            <person name="Ohm R.A."/>
            <person name="Ortiz-Santana B."/>
            <person name="Ovrebo C."/>
            <person name="Racz N."/>
            <person name="Riley R."/>
            <person name="Savchenko A."/>
            <person name="Shiryaev A."/>
            <person name="Soop K."/>
            <person name="Spirin V."/>
            <person name="Szebenyi C."/>
            <person name="Tomsovsky M."/>
            <person name="Tulloss R.E."/>
            <person name="Uehling J."/>
            <person name="Grigoriev I.V."/>
            <person name="Vagvolgyi C."/>
            <person name="Papp T."/>
            <person name="Martin F.M."/>
            <person name="Miettinen O."/>
            <person name="Hibbett D.S."/>
            <person name="Nagy L.G."/>
        </authorList>
    </citation>
    <scope>NUCLEOTIDE SEQUENCE [LARGE SCALE GENOMIC DNA]</scope>
    <source>
        <strain evidence="2 3">CBS 309.79</strain>
    </source>
</reference>
<evidence type="ECO:0000313" key="3">
    <source>
        <dbReference type="Proteomes" id="UP000305067"/>
    </source>
</evidence>
<feature type="region of interest" description="Disordered" evidence="1">
    <location>
        <begin position="252"/>
        <end position="312"/>
    </location>
</feature>
<feature type="compositionally biased region" description="Polar residues" evidence="1">
    <location>
        <begin position="277"/>
        <end position="303"/>
    </location>
</feature>
<name>A0A5C3Q3G9_9AGAR</name>
<gene>
    <name evidence="2" type="ORF">BDV98DRAFT_636465</name>
</gene>
<proteinExistence type="predicted"/>
<sequence length="502" mass="54821">MYLVTVLDGLGTSGRDGELPELHTWLPAGVGGVLMLKEIVTNGDLGLGSQAAHPPTLQAASWSARTRQGGGVLAGIRSKASAVSARPEPQPQAGSTDLETNPSSPSAPGGLDSHLESSVPPATHKTATKLLEPSSTSVFSVTDLSIFRNFYALVWSEENTHGKKKEFDDAWKALGAGEGATATVQEAENAMGSKLQKWIVLVTRWRREHSGQKQVSHSEITHKEKKKLNNLYCVDTAARACSSHNAIMMGSSTAEDSVTASQNSPSTRRAPGRHRISTVTMTPSVSLENGSSTRSHNPQTPNDPRTALPPGLRELDRPMLFIADSRENMVVPDFAVLEIIIPDIAQLLEDLHLRDFSINLWPLLHVTEVLVRMLAENKRHVPKHLRGEARGRVIDGLLELAKKGVVTQAKQLFRTRFRARADTSNEESGEVILVANASEHWACTVVKPEGNNLADFADFQDPPIKEQPPILRLDDTYEFFKDSPTELSRSMKTTSDFGYRPT</sequence>
<evidence type="ECO:0000256" key="1">
    <source>
        <dbReference type="SAM" id="MobiDB-lite"/>
    </source>
</evidence>